<keyword evidence="5 8" id="KW-0067">ATP-binding</keyword>
<organism evidence="10 11">
    <name type="scientific">Candidatus Erwinia haradaeae</name>
    <dbReference type="NCBI Taxonomy" id="1922217"/>
    <lineage>
        <taxon>Bacteria</taxon>
        <taxon>Pseudomonadati</taxon>
        <taxon>Pseudomonadota</taxon>
        <taxon>Gammaproteobacteria</taxon>
        <taxon>Enterobacterales</taxon>
        <taxon>Erwiniaceae</taxon>
        <taxon>Erwinia</taxon>
    </lineage>
</organism>
<comment type="similarity">
    <text evidence="1 8">Belongs to the cytidylate kinase family. Type 1 subfamily.</text>
</comment>
<dbReference type="InterPro" id="IPR027417">
    <property type="entry name" value="P-loop_NTPase"/>
</dbReference>
<dbReference type="AlphaFoldDB" id="A0A451DAV9"/>
<keyword evidence="2 8" id="KW-0808">Transferase</keyword>
<sequence length="228" mass="25507">MITKPPVITIDGPSGAGKGTLCRELSKKLKWHTLHSGVIYRSLAILALYDQVDTNSEGALIPLVSHLMHLHVIPKDQAIKVILKGRDISMAIYDPQTSDIASRIAPFPRLRQKILNFQRDFRVFPGLIAEGRDMGTIVFPDAPVKIFLNANTKARTHRRMLQLQESGVSVNFNQLLSQIQERDERDLHRSAAPLVITDDALIIDSSRMSIQTVVEVALHYTHAQFTKG</sequence>
<evidence type="ECO:0000256" key="2">
    <source>
        <dbReference type="ARBA" id="ARBA00022679"/>
    </source>
</evidence>
<evidence type="ECO:0000256" key="4">
    <source>
        <dbReference type="ARBA" id="ARBA00022777"/>
    </source>
</evidence>
<protein>
    <recommendedName>
        <fullName evidence="8">Cytidylate kinase</fullName>
        <shortName evidence="8">CK</shortName>
        <ecNumber evidence="8">2.7.4.25</ecNumber>
    </recommendedName>
    <alternativeName>
        <fullName evidence="8">Cytidine monophosphate kinase</fullName>
        <shortName evidence="8">CMP kinase</shortName>
    </alternativeName>
</protein>
<dbReference type="HAMAP" id="MF_00238">
    <property type="entry name" value="Cytidyl_kinase_type1"/>
    <property type="match status" value="1"/>
</dbReference>
<evidence type="ECO:0000256" key="6">
    <source>
        <dbReference type="ARBA" id="ARBA00047615"/>
    </source>
</evidence>
<comment type="subcellular location">
    <subcellularLocation>
        <location evidence="8">Cytoplasm</location>
    </subcellularLocation>
</comment>
<evidence type="ECO:0000256" key="5">
    <source>
        <dbReference type="ARBA" id="ARBA00022840"/>
    </source>
</evidence>
<dbReference type="InterPro" id="IPR003136">
    <property type="entry name" value="Cytidylate_kin"/>
</dbReference>
<evidence type="ECO:0000259" key="9">
    <source>
        <dbReference type="Pfam" id="PF02224"/>
    </source>
</evidence>
<evidence type="ECO:0000313" key="11">
    <source>
        <dbReference type="Proteomes" id="UP000294368"/>
    </source>
</evidence>
<evidence type="ECO:0000313" key="10">
    <source>
        <dbReference type="EMBL" id="VFP83409.1"/>
    </source>
</evidence>
<dbReference type="GO" id="GO:0036431">
    <property type="term" value="F:dCMP kinase activity"/>
    <property type="evidence" value="ECO:0007669"/>
    <property type="project" value="InterPro"/>
</dbReference>
<keyword evidence="4 8" id="KW-0418">Kinase</keyword>
<dbReference type="InterPro" id="IPR011994">
    <property type="entry name" value="Cytidylate_kinase_dom"/>
</dbReference>
<comment type="catalytic activity">
    <reaction evidence="6 8">
        <text>dCMP + ATP = dCDP + ADP</text>
        <dbReference type="Rhea" id="RHEA:25094"/>
        <dbReference type="ChEBI" id="CHEBI:30616"/>
        <dbReference type="ChEBI" id="CHEBI:57566"/>
        <dbReference type="ChEBI" id="CHEBI:58593"/>
        <dbReference type="ChEBI" id="CHEBI:456216"/>
        <dbReference type="EC" id="2.7.4.25"/>
    </reaction>
</comment>
<dbReference type="GO" id="GO:0005524">
    <property type="term" value="F:ATP binding"/>
    <property type="evidence" value="ECO:0007669"/>
    <property type="project" value="UniProtKB-UniRule"/>
</dbReference>
<dbReference type="GO" id="GO:0005829">
    <property type="term" value="C:cytosol"/>
    <property type="evidence" value="ECO:0007669"/>
    <property type="project" value="TreeGrafter"/>
</dbReference>
<evidence type="ECO:0000256" key="8">
    <source>
        <dbReference type="HAMAP-Rule" id="MF_00238"/>
    </source>
</evidence>
<dbReference type="Gene3D" id="3.40.50.300">
    <property type="entry name" value="P-loop containing nucleotide triphosphate hydrolases"/>
    <property type="match status" value="1"/>
</dbReference>
<reference evidence="10 11" key="1">
    <citation type="submission" date="2019-02" db="EMBL/GenBank/DDBJ databases">
        <authorList>
            <person name="Manzano-Marin A."/>
            <person name="Manzano-Marin A."/>
        </authorList>
    </citation>
    <scope>NUCLEOTIDE SEQUENCE [LARGE SCALE GENOMIC DNA]</scope>
    <source>
        <strain evidence="10 11">ErCikochiana</strain>
    </source>
</reference>
<dbReference type="OrthoDB" id="9807434at2"/>
<name>A0A451DAV9_9GAMM</name>
<dbReference type="PANTHER" id="PTHR21299">
    <property type="entry name" value="CYTIDYLATE KINASE/PANTOATE-BETA-ALANINE LIGASE"/>
    <property type="match status" value="1"/>
</dbReference>
<dbReference type="GO" id="GO:0006220">
    <property type="term" value="P:pyrimidine nucleotide metabolic process"/>
    <property type="evidence" value="ECO:0007669"/>
    <property type="project" value="UniProtKB-UniRule"/>
</dbReference>
<dbReference type="RefSeq" id="WP_157988743.1">
    <property type="nucleotide sequence ID" value="NZ_LR217715.1"/>
</dbReference>
<dbReference type="SUPFAM" id="SSF52540">
    <property type="entry name" value="P-loop containing nucleoside triphosphate hydrolases"/>
    <property type="match status" value="1"/>
</dbReference>
<dbReference type="EMBL" id="LR217715">
    <property type="protein sequence ID" value="VFP83409.1"/>
    <property type="molecule type" value="Genomic_DNA"/>
</dbReference>
<dbReference type="Pfam" id="PF02224">
    <property type="entry name" value="Cytidylate_kin"/>
    <property type="match status" value="1"/>
</dbReference>
<keyword evidence="8" id="KW-0963">Cytoplasm</keyword>
<dbReference type="CDD" id="cd02020">
    <property type="entry name" value="CMPK"/>
    <property type="match status" value="1"/>
</dbReference>
<comment type="catalytic activity">
    <reaction evidence="7 8">
        <text>CMP + ATP = CDP + ADP</text>
        <dbReference type="Rhea" id="RHEA:11600"/>
        <dbReference type="ChEBI" id="CHEBI:30616"/>
        <dbReference type="ChEBI" id="CHEBI:58069"/>
        <dbReference type="ChEBI" id="CHEBI:60377"/>
        <dbReference type="ChEBI" id="CHEBI:456216"/>
        <dbReference type="EC" id="2.7.4.25"/>
    </reaction>
</comment>
<dbReference type="PANTHER" id="PTHR21299:SF2">
    <property type="entry name" value="CYTIDYLATE KINASE"/>
    <property type="match status" value="1"/>
</dbReference>
<dbReference type="GO" id="GO:0036430">
    <property type="term" value="F:CMP kinase activity"/>
    <property type="evidence" value="ECO:0007669"/>
    <property type="project" value="RHEA"/>
</dbReference>
<dbReference type="GO" id="GO:0015949">
    <property type="term" value="P:nucleobase-containing small molecule interconversion"/>
    <property type="evidence" value="ECO:0007669"/>
    <property type="project" value="TreeGrafter"/>
</dbReference>
<evidence type="ECO:0000256" key="1">
    <source>
        <dbReference type="ARBA" id="ARBA00009427"/>
    </source>
</evidence>
<evidence type="ECO:0000256" key="3">
    <source>
        <dbReference type="ARBA" id="ARBA00022741"/>
    </source>
</evidence>
<accession>A0A451DAV9</accession>
<keyword evidence="3 8" id="KW-0547">Nucleotide-binding</keyword>
<evidence type="ECO:0000256" key="7">
    <source>
        <dbReference type="ARBA" id="ARBA00048478"/>
    </source>
</evidence>
<dbReference type="NCBIfam" id="TIGR00017">
    <property type="entry name" value="cmk"/>
    <property type="match status" value="1"/>
</dbReference>
<proteinExistence type="inferred from homology"/>
<gene>
    <name evidence="8 10" type="primary">cmk</name>
    <name evidence="10" type="ORF">ERCIKOCA2762_672</name>
</gene>
<dbReference type="Proteomes" id="UP000294368">
    <property type="component" value="Chromosome"/>
</dbReference>
<feature type="binding site" evidence="8">
    <location>
        <begin position="12"/>
        <end position="20"/>
    </location>
    <ligand>
        <name>ATP</name>
        <dbReference type="ChEBI" id="CHEBI:30616"/>
    </ligand>
</feature>
<feature type="domain" description="Cytidylate kinase" evidence="9">
    <location>
        <begin position="8"/>
        <end position="222"/>
    </location>
</feature>
<dbReference type="EC" id="2.7.4.25" evidence="8"/>